<comment type="caution">
    <text evidence="1">The sequence shown here is derived from an EMBL/GenBank/DDBJ whole genome shotgun (WGS) entry which is preliminary data.</text>
</comment>
<evidence type="ECO:0000313" key="1">
    <source>
        <dbReference type="EMBL" id="SIQ22603.1"/>
    </source>
</evidence>
<protein>
    <recommendedName>
        <fullName evidence="3">Aldolase</fullName>
    </recommendedName>
</protein>
<dbReference type="Proteomes" id="UP000185829">
    <property type="component" value="Unassembled WGS sequence"/>
</dbReference>
<name>A0A9X8R3E7_9BACI</name>
<reference evidence="1 2" key="1">
    <citation type="submission" date="2017-01" db="EMBL/GenBank/DDBJ databases">
        <authorList>
            <person name="Varghese N."/>
            <person name="Submissions S."/>
        </authorList>
    </citation>
    <scope>NUCLEOTIDE SEQUENCE [LARGE SCALE GENOMIC DNA]</scope>
    <source>
        <strain evidence="1 2">RUG2-6</strain>
    </source>
</reference>
<dbReference type="InterPro" id="IPR027417">
    <property type="entry name" value="P-loop_NTPase"/>
</dbReference>
<evidence type="ECO:0008006" key="3">
    <source>
        <dbReference type="Google" id="ProtNLM"/>
    </source>
</evidence>
<sequence>MVEIVQNLGYRAFGLNLFSEIPLPEVPRLGISKDMTDVEIEYGDLSELWEKQVLLPKQKYVVEDHMVMFQVPGIAIFKIQEGKKITISPISNSDKDHIRLYILGTCMGIILLQKKVLPLHGSAIDINGKAYAFIGDSGAGKSTLAAAFLNEGFQLLSDDVIPVSLSKDNKPFITPSYPQQKLWQESLQAFGIEKKDYQPLFERETKFSVPVASSFSNEPLPLSSVFELVKTEHGEVTLQKINQLERFRTLFCHTYRNFLVPRLGLMEWHFMESVNILNKIHMYKLHRPNTGFTVNNLVSQILENINEEDSLF</sequence>
<dbReference type="RefSeq" id="WP_076365087.1">
    <property type="nucleotide sequence ID" value="NZ_FTMX01000001.1"/>
</dbReference>
<accession>A0A9X8R3E7</accession>
<dbReference type="AlphaFoldDB" id="A0A9X8R3E7"/>
<dbReference type="EMBL" id="FTMX01000001">
    <property type="protein sequence ID" value="SIQ22603.1"/>
    <property type="molecule type" value="Genomic_DNA"/>
</dbReference>
<gene>
    <name evidence="1" type="ORF">SAMN05878482_101686</name>
</gene>
<dbReference type="SUPFAM" id="SSF53795">
    <property type="entry name" value="PEP carboxykinase-like"/>
    <property type="match status" value="1"/>
</dbReference>
<organism evidence="1 2">
    <name type="scientific">Peribacillus simplex</name>
    <dbReference type="NCBI Taxonomy" id="1478"/>
    <lineage>
        <taxon>Bacteria</taxon>
        <taxon>Bacillati</taxon>
        <taxon>Bacillota</taxon>
        <taxon>Bacilli</taxon>
        <taxon>Bacillales</taxon>
        <taxon>Bacillaceae</taxon>
        <taxon>Peribacillus</taxon>
    </lineage>
</organism>
<proteinExistence type="predicted"/>
<evidence type="ECO:0000313" key="2">
    <source>
        <dbReference type="Proteomes" id="UP000185829"/>
    </source>
</evidence>
<dbReference type="Gene3D" id="3.40.50.300">
    <property type="entry name" value="P-loop containing nucleotide triphosphate hydrolases"/>
    <property type="match status" value="1"/>
</dbReference>